<dbReference type="PANTHER" id="PTHR30404">
    <property type="entry name" value="N-ACETYLMURAMOYL-L-ALANINE AMIDASE"/>
    <property type="match status" value="1"/>
</dbReference>
<dbReference type="EC" id="3.5.1.28" evidence="3"/>
<evidence type="ECO:0000256" key="1">
    <source>
        <dbReference type="ARBA" id="ARBA00022801"/>
    </source>
</evidence>
<dbReference type="SUPFAM" id="SSF53187">
    <property type="entry name" value="Zn-dependent exopeptidases"/>
    <property type="match status" value="1"/>
</dbReference>
<dbReference type="InterPro" id="IPR014234">
    <property type="entry name" value="Spore_CwlD"/>
</dbReference>
<evidence type="ECO:0000313" key="4">
    <source>
        <dbReference type="Proteomes" id="UP001565220"/>
    </source>
</evidence>
<dbReference type="Gene3D" id="3.40.630.40">
    <property type="entry name" value="Zn-dependent exopeptidases"/>
    <property type="match status" value="1"/>
</dbReference>
<proteinExistence type="predicted"/>
<organism evidence="3 4">
    <name type="scientific">Clostridium lapidicellarium</name>
    <dbReference type="NCBI Taxonomy" id="3240931"/>
    <lineage>
        <taxon>Bacteria</taxon>
        <taxon>Bacillati</taxon>
        <taxon>Bacillota</taxon>
        <taxon>Clostridia</taxon>
        <taxon>Eubacteriales</taxon>
        <taxon>Clostridiaceae</taxon>
        <taxon>Clostridium</taxon>
    </lineage>
</organism>
<dbReference type="GO" id="GO:0008745">
    <property type="term" value="F:N-acetylmuramoyl-L-alanine amidase activity"/>
    <property type="evidence" value="ECO:0007669"/>
    <property type="project" value="UniProtKB-EC"/>
</dbReference>
<accession>A0ABV4E053</accession>
<dbReference type="RefSeq" id="WP_294183382.1">
    <property type="nucleotide sequence ID" value="NZ_JBGFFE010000022.1"/>
</dbReference>
<feature type="domain" description="MurNAc-LAA" evidence="2">
    <location>
        <begin position="118"/>
        <end position="230"/>
    </location>
</feature>
<keyword evidence="1 3" id="KW-0378">Hydrolase</keyword>
<dbReference type="Proteomes" id="UP001565220">
    <property type="component" value="Unassembled WGS sequence"/>
</dbReference>
<evidence type="ECO:0000259" key="2">
    <source>
        <dbReference type="SMART" id="SM00646"/>
    </source>
</evidence>
<name>A0ABV4E053_9CLOT</name>
<comment type="caution">
    <text evidence="3">The sequence shown here is derived from an EMBL/GenBank/DDBJ whole genome shotgun (WGS) entry which is preliminary data.</text>
</comment>
<reference evidence="3 4" key="1">
    <citation type="submission" date="2024-08" db="EMBL/GenBank/DDBJ databases">
        <title>Clostridium lapicellarii sp. nov., and Clostridium renhuaiense sp. nov., two species isolated from the mud in a fermentation cellar used for producing sauce-flavour Chinese liquors.</title>
        <authorList>
            <person name="Yang F."/>
            <person name="Wang H."/>
            <person name="Chen L.Q."/>
            <person name="Zhou N."/>
            <person name="Lu J.J."/>
            <person name="Pu X.X."/>
            <person name="Wan B."/>
            <person name="Wang L."/>
            <person name="Liu S.J."/>
        </authorList>
    </citation>
    <scope>NUCLEOTIDE SEQUENCE [LARGE SCALE GENOMIC DNA]</scope>
    <source>
        <strain evidence="3 4">MT-113</strain>
    </source>
</reference>
<dbReference type="Pfam" id="PF01520">
    <property type="entry name" value="Amidase_3"/>
    <property type="match status" value="1"/>
</dbReference>
<dbReference type="CDD" id="cd02696">
    <property type="entry name" value="MurNAc-LAA"/>
    <property type="match status" value="1"/>
</dbReference>
<dbReference type="SMART" id="SM00646">
    <property type="entry name" value="Ami_3"/>
    <property type="match status" value="1"/>
</dbReference>
<dbReference type="NCBIfam" id="TIGR02883">
    <property type="entry name" value="spore_cwlD"/>
    <property type="match status" value="1"/>
</dbReference>
<gene>
    <name evidence="3" type="primary">cwlD</name>
    <name evidence="3" type="ORF">AB8S09_12760</name>
</gene>
<evidence type="ECO:0000313" key="3">
    <source>
        <dbReference type="EMBL" id="MEY8764503.1"/>
    </source>
</evidence>
<dbReference type="InterPro" id="IPR050695">
    <property type="entry name" value="N-acetylmuramoyl_amidase_3"/>
</dbReference>
<keyword evidence="4" id="KW-1185">Reference proteome</keyword>
<dbReference type="PANTHER" id="PTHR30404:SF0">
    <property type="entry name" value="N-ACETYLMURAMOYL-L-ALANINE AMIDASE AMIC"/>
    <property type="match status" value="1"/>
</dbReference>
<sequence>MEGKKIGFTILLILLFTFGFNVFYTAKAFGNDGAGNIKCGKKSIILLDPGHGGMDSGAVSKDGIMEKEINLKIGNKLKDKLSKKGYEVFMTRDGDNGLYTKEGRTRKKKIEDLNNRCKLKESTKCNMFISIHLNMFPQSKYHGAQVWYSKNENSKRLANILQNNLINDLDKNNNRKEKAALNSYKVLRCRDNVPSVLVECGFLSNTEEKNKLTSNDYQDKIAESIAKSVDDYYLSN</sequence>
<dbReference type="EMBL" id="JBGFFE010000022">
    <property type="protein sequence ID" value="MEY8764503.1"/>
    <property type="molecule type" value="Genomic_DNA"/>
</dbReference>
<dbReference type="InterPro" id="IPR002508">
    <property type="entry name" value="MurNAc-LAA_cat"/>
</dbReference>
<protein>
    <submittedName>
        <fullName evidence="3">N-acetylmuramoyl-L-alanine amidase CwlD</fullName>
        <ecNumber evidence="3">3.5.1.28</ecNumber>
    </submittedName>
</protein>